<keyword evidence="3" id="KW-1185">Reference proteome</keyword>
<organism evidence="2 3">
    <name type="scientific">Paenibacillus ehimensis</name>
    <dbReference type="NCBI Taxonomy" id="79264"/>
    <lineage>
        <taxon>Bacteria</taxon>
        <taxon>Bacillati</taxon>
        <taxon>Bacillota</taxon>
        <taxon>Bacilli</taxon>
        <taxon>Bacillales</taxon>
        <taxon>Paenibacillaceae</taxon>
        <taxon>Paenibacillus</taxon>
    </lineage>
</organism>
<protein>
    <submittedName>
        <fullName evidence="2">Glycosyltransferase</fullName>
        <ecNumber evidence="2">2.4.-.-</ecNumber>
    </submittedName>
</protein>
<dbReference type="Gene3D" id="3.40.50.2000">
    <property type="entry name" value="Glycogen Phosphorylase B"/>
    <property type="match status" value="2"/>
</dbReference>
<dbReference type="InterPro" id="IPR028098">
    <property type="entry name" value="Glyco_trans_4-like_N"/>
</dbReference>
<evidence type="ECO:0000313" key="3">
    <source>
        <dbReference type="Proteomes" id="UP001168883"/>
    </source>
</evidence>
<reference evidence="2" key="1">
    <citation type="submission" date="2023-07" db="EMBL/GenBank/DDBJ databases">
        <authorList>
            <person name="Aktuganov G."/>
            <person name="Boyko T."/>
            <person name="Delegan Y."/>
            <person name="Galimzianova N."/>
            <person name="Gilvanova E."/>
            <person name="Korobov V."/>
            <person name="Kuzmina L."/>
            <person name="Melentiev A."/>
            <person name="Milman P."/>
            <person name="Ryabova A."/>
            <person name="Stupak E."/>
            <person name="Yasakov T."/>
            <person name="Zharikova N."/>
            <person name="Zhurenko E."/>
        </authorList>
    </citation>
    <scope>NUCLEOTIDE SEQUENCE</scope>
    <source>
        <strain evidence="2">IB-739</strain>
    </source>
</reference>
<name>A0ABT8V9P7_9BACL</name>
<dbReference type="Pfam" id="PF13439">
    <property type="entry name" value="Glyco_transf_4"/>
    <property type="match status" value="1"/>
</dbReference>
<accession>A0ABT8V9P7</accession>
<dbReference type="GO" id="GO:0016757">
    <property type="term" value="F:glycosyltransferase activity"/>
    <property type="evidence" value="ECO:0007669"/>
    <property type="project" value="UniProtKB-KW"/>
</dbReference>
<keyword evidence="2" id="KW-0328">Glycosyltransferase</keyword>
<sequence length="384" mass="44007">MTKIAYVSTYVPKKCGLATYTFHLRQAVQGVKEWRGKDPVIVLTDSVRDKNDDPILWPLPRDQEAAYAKMARKINQSDVDVVSLQHEFGIFGGEAGGHILTLIRNLEKPLITTFHTVFDKPLPPYAPIQREIAERSSKIIVMNRKAIDYLHETFGVPKERIFFIPHGTPEPNPESRHRLRAQLGWDNRKVLMTFGLLGRGKGIELLLRALPGIVKQIPDVLYAIVGQTHPEVKKREGERYREELLEQIRRSGIERNVVMIDRYMEEHDLVKHLMACDIYVTPYPGMQQITSGTLAYAVGLGRPVLSTPYCYAQDLLSDYPELLLPYDDEQPWIDKIVSLLSNDVLLRGWGKKIESVGKSMHWPEVGRRHEQLFAEVRKLESVPR</sequence>
<comment type="caution">
    <text evidence="2">The sequence shown here is derived from an EMBL/GenBank/DDBJ whole genome shotgun (WGS) entry which is preliminary data.</text>
</comment>
<feature type="domain" description="Glycosyltransferase subfamily 4-like N-terminal" evidence="1">
    <location>
        <begin position="61"/>
        <end position="167"/>
    </location>
</feature>
<dbReference type="EC" id="2.4.-.-" evidence="2"/>
<dbReference type="PANTHER" id="PTHR12526:SF572">
    <property type="entry name" value="BLL5144 PROTEIN"/>
    <property type="match status" value="1"/>
</dbReference>
<dbReference type="SUPFAM" id="SSF53756">
    <property type="entry name" value="UDP-Glycosyltransferase/glycogen phosphorylase"/>
    <property type="match status" value="1"/>
</dbReference>
<dbReference type="Proteomes" id="UP001168883">
    <property type="component" value="Unassembled WGS sequence"/>
</dbReference>
<evidence type="ECO:0000313" key="2">
    <source>
        <dbReference type="EMBL" id="MDO3677151.1"/>
    </source>
</evidence>
<keyword evidence="2" id="KW-0808">Transferase</keyword>
<evidence type="ECO:0000259" key="1">
    <source>
        <dbReference type="Pfam" id="PF13439"/>
    </source>
</evidence>
<dbReference type="Pfam" id="PF13692">
    <property type="entry name" value="Glyco_trans_1_4"/>
    <property type="match status" value="1"/>
</dbReference>
<dbReference type="PANTHER" id="PTHR12526">
    <property type="entry name" value="GLYCOSYLTRANSFERASE"/>
    <property type="match status" value="1"/>
</dbReference>
<gene>
    <name evidence="2" type="ORF">Q3C12_09055</name>
</gene>
<dbReference type="EMBL" id="JAUMKJ010000009">
    <property type="protein sequence ID" value="MDO3677151.1"/>
    <property type="molecule type" value="Genomic_DNA"/>
</dbReference>
<proteinExistence type="predicted"/>
<dbReference type="RefSeq" id="WP_302878017.1">
    <property type="nucleotide sequence ID" value="NZ_JAUMKJ010000009.1"/>
</dbReference>